<dbReference type="PANTHER" id="PTHR33055:SF13">
    <property type="entry name" value="TRANSPOSASE"/>
    <property type="match status" value="1"/>
</dbReference>
<dbReference type="EMBL" id="OU015584">
    <property type="protein sequence ID" value="CAG5080086.1"/>
    <property type="molecule type" value="Genomic_DNA"/>
</dbReference>
<dbReference type="EMBL" id="OU015584">
    <property type="protein sequence ID" value="CAG5082399.1"/>
    <property type="molecule type" value="Genomic_DNA"/>
</dbReference>
<dbReference type="GO" id="GO:0003677">
    <property type="term" value="F:DNA binding"/>
    <property type="evidence" value="ECO:0007669"/>
    <property type="project" value="InterPro"/>
</dbReference>
<proteinExistence type="predicted"/>
<evidence type="ECO:0000259" key="2">
    <source>
        <dbReference type="Pfam" id="PF02371"/>
    </source>
</evidence>
<dbReference type="InterPro" id="IPR003346">
    <property type="entry name" value="Transposase_20"/>
</dbReference>
<accession>A0A916NGP0</accession>
<dbReference type="EMBL" id="OU015584">
    <property type="protein sequence ID" value="CAG5080948.1"/>
    <property type="molecule type" value="Genomic_DNA"/>
</dbReference>
<dbReference type="Proteomes" id="UP000683507">
    <property type="component" value="Chromosome"/>
</dbReference>
<dbReference type="RefSeq" id="WP_258541391.1">
    <property type="nucleotide sequence ID" value="NZ_OU015584.1"/>
</dbReference>
<organism evidence="4 6">
    <name type="scientific">Parvicella tangerina</name>
    <dbReference type="NCBI Taxonomy" id="2829795"/>
    <lineage>
        <taxon>Bacteria</taxon>
        <taxon>Pseudomonadati</taxon>
        <taxon>Bacteroidota</taxon>
        <taxon>Flavobacteriia</taxon>
        <taxon>Flavobacteriales</taxon>
        <taxon>Parvicellaceae</taxon>
        <taxon>Parvicella</taxon>
    </lineage>
</organism>
<evidence type="ECO:0000259" key="1">
    <source>
        <dbReference type="Pfam" id="PF01548"/>
    </source>
</evidence>
<gene>
    <name evidence="3" type="ORF">CRYO30217_01178</name>
    <name evidence="4" type="ORF">CRYO30217_01492</name>
    <name evidence="5" type="ORF">CRYO30217_01902</name>
</gene>
<evidence type="ECO:0000313" key="3">
    <source>
        <dbReference type="EMBL" id="CAG5080086.1"/>
    </source>
</evidence>
<reference evidence="4" key="1">
    <citation type="submission" date="2021-04" db="EMBL/GenBank/DDBJ databases">
        <authorList>
            <person name="Rodrigo-Torres L."/>
            <person name="Arahal R. D."/>
            <person name="Lucena T."/>
        </authorList>
    </citation>
    <scope>NUCLEOTIDE SEQUENCE</scope>
    <source>
        <strain evidence="4">AS29M-1</strain>
    </source>
</reference>
<dbReference type="KEGG" id="ptan:CRYO30217_01902"/>
<dbReference type="PANTHER" id="PTHR33055">
    <property type="entry name" value="TRANSPOSASE FOR INSERTION SEQUENCE ELEMENT IS1111A"/>
    <property type="match status" value="1"/>
</dbReference>
<evidence type="ECO:0000313" key="5">
    <source>
        <dbReference type="EMBL" id="CAG5082399.1"/>
    </source>
</evidence>
<name>A0A916NGP0_9FLAO</name>
<dbReference type="KEGG" id="ptan:CRYO30217_01492"/>
<dbReference type="KEGG" id="ptan:CRYO30217_01178"/>
<dbReference type="NCBIfam" id="NF033542">
    <property type="entry name" value="transpos_IS110"/>
    <property type="match status" value="1"/>
</dbReference>
<feature type="domain" description="Transposase IS116/IS110/IS902 C-terminal" evidence="2">
    <location>
        <begin position="211"/>
        <end position="295"/>
    </location>
</feature>
<evidence type="ECO:0000313" key="4">
    <source>
        <dbReference type="EMBL" id="CAG5080948.1"/>
    </source>
</evidence>
<dbReference type="Pfam" id="PF01548">
    <property type="entry name" value="DEDD_Tnp_IS110"/>
    <property type="match status" value="1"/>
</dbReference>
<keyword evidence="6" id="KW-1185">Reference proteome</keyword>
<sequence>MELKVLKQALGLDVSKDTLSICLGFLRSDLTKEFVSRKDVANNKEGFSELVKWLKRTMKQDQLIVVMEATGVYHEGVSHYLHDLGYNVCIMQSGRVKKYAQSLNQRSKTDALDSKMLSMLGCERELQIWSPPSETLQELKSLSRERSMLVKERSVEKNRLEALKVGVHTESRTIKRFEKRLKLINTQIAEIEEEMGRCVQKDAELSRKINYLESIPGVSFISATTVVAETGGFALINNRKQLTSYAGYDVVLRDSGSFHGKTKISKKGNKHIRAVLHMPSMTAVRLNPTLKPFYQRLKPKKEKPIVALVAVQRKMLLLMYTLWKNEQYYDPEFEQKKAAKNQVFAAQDRNKPKFVTS</sequence>
<feature type="domain" description="Transposase IS110-like N-terminal" evidence="1">
    <location>
        <begin position="10"/>
        <end position="163"/>
    </location>
</feature>
<dbReference type="InterPro" id="IPR002525">
    <property type="entry name" value="Transp_IS110-like_N"/>
</dbReference>
<evidence type="ECO:0000313" key="6">
    <source>
        <dbReference type="Proteomes" id="UP000683507"/>
    </source>
</evidence>
<dbReference type="Pfam" id="PF02371">
    <property type="entry name" value="Transposase_20"/>
    <property type="match status" value="1"/>
</dbReference>
<protein>
    <submittedName>
        <fullName evidence="4">IS110 family transposase ISCARN67</fullName>
    </submittedName>
</protein>
<dbReference type="GO" id="GO:0006313">
    <property type="term" value="P:DNA transposition"/>
    <property type="evidence" value="ECO:0007669"/>
    <property type="project" value="InterPro"/>
</dbReference>
<dbReference type="GO" id="GO:0004803">
    <property type="term" value="F:transposase activity"/>
    <property type="evidence" value="ECO:0007669"/>
    <property type="project" value="InterPro"/>
</dbReference>
<dbReference type="AlphaFoldDB" id="A0A916NGP0"/>
<dbReference type="InterPro" id="IPR047650">
    <property type="entry name" value="Transpos_IS110"/>
</dbReference>